<keyword evidence="2" id="KW-1185">Reference proteome</keyword>
<proteinExistence type="predicted"/>
<protein>
    <submittedName>
        <fullName evidence="1">Uncharacterized protein</fullName>
    </submittedName>
</protein>
<reference evidence="1 2" key="1">
    <citation type="submission" date="2011-08" db="EMBL/GenBank/DDBJ databases">
        <title>The Genome Sequence of Alistipes indistinctus YIT 12060.</title>
        <authorList>
            <consortium name="The Broad Institute Genome Sequencing Platform"/>
            <person name="Earl A."/>
            <person name="Ward D."/>
            <person name="Feldgarden M."/>
            <person name="Gevers D."/>
            <person name="Morotomi M."/>
            <person name="Young S.K."/>
            <person name="Zeng Q."/>
            <person name="Gargeya S."/>
            <person name="Fitzgerald M."/>
            <person name="Haas B."/>
            <person name="Abouelleil A."/>
            <person name="Alvarado L."/>
            <person name="Arachchi H.M."/>
            <person name="Berlin A."/>
            <person name="Brown A."/>
            <person name="Chapman S.B."/>
            <person name="Chen Z."/>
            <person name="Dunbar C."/>
            <person name="Freedman E."/>
            <person name="Gearin G."/>
            <person name="Gellesch M."/>
            <person name="Goldberg J."/>
            <person name="Griggs A."/>
            <person name="Gujja S."/>
            <person name="Heiman D."/>
            <person name="Howarth C."/>
            <person name="Larson L."/>
            <person name="Lui A."/>
            <person name="MacDonald P.J.P."/>
            <person name="Montmayeur A."/>
            <person name="Murphy C."/>
            <person name="Neiman D."/>
            <person name="Pearson M."/>
            <person name="Priest M."/>
            <person name="Roberts A."/>
            <person name="Saif S."/>
            <person name="Shea T."/>
            <person name="Shenoy N."/>
            <person name="Sisk P."/>
            <person name="Stolte C."/>
            <person name="Sykes S."/>
            <person name="Wortman J."/>
            <person name="Nusbaum C."/>
            <person name="Birren B."/>
        </authorList>
    </citation>
    <scope>NUCLEOTIDE SEQUENCE [LARGE SCALE GENOMIC DNA]</scope>
    <source>
        <strain evidence="1 2">YIT 12060</strain>
    </source>
</reference>
<dbReference type="Proteomes" id="UP000006008">
    <property type="component" value="Unassembled WGS sequence"/>
</dbReference>
<dbReference type="EMBL" id="ADLD01000013">
    <property type="protein sequence ID" value="EHB91923.1"/>
    <property type="molecule type" value="Genomic_DNA"/>
</dbReference>
<sequence>MSEQFSQKELERSQEYIALKELEKILNSCSNPARFAACIPNMHRTLQQNFFRMIRECILFMSTPGNVIIDDRNRASYQMCCEIAEMIRHKYLPLI</sequence>
<dbReference type="AlphaFoldDB" id="G5HBF7"/>
<evidence type="ECO:0000313" key="1">
    <source>
        <dbReference type="EMBL" id="EHB91923.1"/>
    </source>
</evidence>
<organism evidence="1 2">
    <name type="scientific">Alistipes indistinctus YIT 12060</name>
    <dbReference type="NCBI Taxonomy" id="742725"/>
    <lineage>
        <taxon>Bacteria</taxon>
        <taxon>Pseudomonadati</taxon>
        <taxon>Bacteroidota</taxon>
        <taxon>Bacteroidia</taxon>
        <taxon>Bacteroidales</taxon>
        <taxon>Rikenellaceae</taxon>
        <taxon>Alistipes</taxon>
    </lineage>
</organism>
<name>G5HBF7_9BACT</name>
<dbReference type="STRING" id="742725.HMPREF9450_01972"/>
<accession>G5HBF7</accession>
<evidence type="ECO:0000313" key="2">
    <source>
        <dbReference type="Proteomes" id="UP000006008"/>
    </source>
</evidence>
<gene>
    <name evidence="1" type="ORF">HMPREF9450_01972</name>
</gene>
<dbReference type="HOGENOM" id="CLU_174569_0_0_10"/>
<dbReference type="eggNOG" id="ENOG5032E1I">
    <property type="taxonomic scope" value="Bacteria"/>
</dbReference>
<comment type="caution">
    <text evidence="1">The sequence shown here is derived from an EMBL/GenBank/DDBJ whole genome shotgun (WGS) entry which is preliminary data.</text>
</comment>